<accession>A0AA38USB9</accession>
<evidence type="ECO:0000313" key="1">
    <source>
        <dbReference type="EMBL" id="KAJ3982317.1"/>
    </source>
</evidence>
<gene>
    <name evidence="1" type="ORF">F5890DRAFT_1415974</name>
</gene>
<reference evidence="1" key="1">
    <citation type="submission" date="2022-08" db="EMBL/GenBank/DDBJ databases">
        <authorList>
            <consortium name="DOE Joint Genome Institute"/>
            <person name="Min B."/>
            <person name="Riley R."/>
            <person name="Sierra-Patev S."/>
            <person name="Naranjo-Ortiz M."/>
            <person name="Looney B."/>
            <person name="Konkel Z."/>
            <person name="Slot J.C."/>
            <person name="Sakamoto Y."/>
            <person name="Steenwyk J.L."/>
            <person name="Rokas A."/>
            <person name="Carro J."/>
            <person name="Camarero S."/>
            <person name="Ferreira P."/>
            <person name="Molpeceres G."/>
            <person name="Ruiz-Duenas F.J."/>
            <person name="Serrano A."/>
            <person name="Henrissat B."/>
            <person name="Drula E."/>
            <person name="Hughes K.W."/>
            <person name="Mata J.L."/>
            <person name="Ishikawa N.K."/>
            <person name="Vargas-Isla R."/>
            <person name="Ushijima S."/>
            <person name="Smith C.A."/>
            <person name="Ahrendt S."/>
            <person name="Andreopoulos W."/>
            <person name="He G."/>
            <person name="Labutti K."/>
            <person name="Lipzen A."/>
            <person name="Ng V."/>
            <person name="Sandor L."/>
            <person name="Barry K."/>
            <person name="Martinez A.T."/>
            <person name="Xiao Y."/>
            <person name="Gibbons J.G."/>
            <person name="Terashima K."/>
            <person name="Hibbett D.S."/>
            <person name="Grigoriev I.V."/>
        </authorList>
    </citation>
    <scope>NUCLEOTIDE SEQUENCE</scope>
    <source>
        <strain evidence="1">TFB7829</strain>
    </source>
</reference>
<organism evidence="1 2">
    <name type="scientific">Lentinula detonsa</name>
    <dbReference type="NCBI Taxonomy" id="2804962"/>
    <lineage>
        <taxon>Eukaryota</taxon>
        <taxon>Fungi</taxon>
        <taxon>Dikarya</taxon>
        <taxon>Basidiomycota</taxon>
        <taxon>Agaricomycotina</taxon>
        <taxon>Agaricomycetes</taxon>
        <taxon>Agaricomycetidae</taxon>
        <taxon>Agaricales</taxon>
        <taxon>Marasmiineae</taxon>
        <taxon>Omphalotaceae</taxon>
        <taxon>Lentinula</taxon>
    </lineage>
</organism>
<comment type="caution">
    <text evidence="1">The sequence shown here is derived from an EMBL/GenBank/DDBJ whole genome shotgun (WGS) entry which is preliminary data.</text>
</comment>
<dbReference type="Proteomes" id="UP001163850">
    <property type="component" value="Unassembled WGS sequence"/>
</dbReference>
<name>A0AA38USB9_9AGAR</name>
<proteinExistence type="predicted"/>
<feature type="non-terminal residue" evidence="1">
    <location>
        <position position="1"/>
    </location>
</feature>
<evidence type="ECO:0000313" key="2">
    <source>
        <dbReference type="Proteomes" id="UP001163850"/>
    </source>
</evidence>
<dbReference type="AlphaFoldDB" id="A0AA38USB9"/>
<dbReference type="EMBL" id="MU802067">
    <property type="protein sequence ID" value="KAJ3982317.1"/>
    <property type="molecule type" value="Genomic_DNA"/>
</dbReference>
<protein>
    <submittedName>
        <fullName evidence="1">Uncharacterized protein</fullName>
    </submittedName>
</protein>
<sequence>QQAKAPPDMKKVAQFLQSGNAGVKVWVGALNDKRIDYFKGTQQHILSPCKAFL</sequence>